<dbReference type="InterPro" id="IPR036013">
    <property type="entry name" value="Band_7/SPFH_dom_sf"/>
</dbReference>
<dbReference type="OrthoDB" id="434619at2759"/>
<dbReference type="EMBL" id="AJWJ01000117">
    <property type="protein sequence ID" value="KAF2075035.1"/>
    <property type="molecule type" value="Genomic_DNA"/>
</dbReference>
<dbReference type="InterPro" id="IPR050710">
    <property type="entry name" value="Band7/mec-2_domain"/>
</dbReference>
<proteinExistence type="inferred from homology"/>
<dbReference type="GO" id="GO:0005886">
    <property type="term" value="C:plasma membrane"/>
    <property type="evidence" value="ECO:0007669"/>
    <property type="project" value="UniProtKB-ARBA"/>
</dbReference>
<evidence type="ECO:0000256" key="1">
    <source>
        <dbReference type="ARBA" id="ARBA00008164"/>
    </source>
</evidence>
<evidence type="ECO:0000313" key="6">
    <source>
        <dbReference type="Proteomes" id="UP000695562"/>
    </source>
</evidence>
<dbReference type="AlphaFoldDB" id="A0A8J4PXE0"/>
<dbReference type="InterPro" id="IPR001107">
    <property type="entry name" value="Band_7"/>
</dbReference>
<dbReference type="SUPFAM" id="SSF117892">
    <property type="entry name" value="Band 7/SPFH domain"/>
    <property type="match status" value="1"/>
</dbReference>
<keyword evidence="3" id="KW-1133">Transmembrane helix</keyword>
<keyword evidence="6" id="KW-1185">Reference proteome</keyword>
<keyword evidence="3" id="KW-0472">Membrane</keyword>
<keyword evidence="3" id="KW-0812">Transmembrane</keyword>
<organism evidence="5 6">
    <name type="scientific">Polysphondylium violaceum</name>
    <dbReference type="NCBI Taxonomy" id="133409"/>
    <lineage>
        <taxon>Eukaryota</taxon>
        <taxon>Amoebozoa</taxon>
        <taxon>Evosea</taxon>
        <taxon>Eumycetozoa</taxon>
        <taxon>Dictyostelia</taxon>
        <taxon>Dictyosteliales</taxon>
        <taxon>Dictyosteliaceae</taxon>
        <taxon>Polysphondylium</taxon>
    </lineage>
</organism>
<dbReference type="Proteomes" id="UP000695562">
    <property type="component" value="Unassembled WGS sequence"/>
</dbReference>
<dbReference type="PANTHER" id="PTHR43327:SF10">
    <property type="entry name" value="STOMATIN-LIKE PROTEIN 2, MITOCHONDRIAL"/>
    <property type="match status" value="1"/>
</dbReference>
<dbReference type="Pfam" id="PF01145">
    <property type="entry name" value="Band_7"/>
    <property type="match status" value="1"/>
</dbReference>
<dbReference type="SMART" id="SM00244">
    <property type="entry name" value="PHB"/>
    <property type="match status" value="1"/>
</dbReference>
<dbReference type="CDD" id="cd08829">
    <property type="entry name" value="SPFH_paraslipin"/>
    <property type="match status" value="1"/>
</dbReference>
<dbReference type="FunFam" id="3.30.479.30:FF:000004">
    <property type="entry name" value="Putative membrane protease family, stomatin"/>
    <property type="match status" value="1"/>
</dbReference>
<dbReference type="GO" id="GO:0005739">
    <property type="term" value="C:mitochondrion"/>
    <property type="evidence" value="ECO:0007669"/>
    <property type="project" value="TreeGrafter"/>
</dbReference>
<dbReference type="Gene3D" id="3.30.479.30">
    <property type="entry name" value="Band 7 domain"/>
    <property type="match status" value="1"/>
</dbReference>
<sequence>MALHPGAIAGIVVGISILLIIWILYASIYIVHQAEGIVIERLGRFHKVLDSGINFVIPIIDSPRQFTWRKTFINSAGTVSDEIKTSTRIDLRESVFNFLKQEFYTKDTVLLDVHALMYFRIYDIKKAIYEVDDLQGALSNTAQTQLKEVFGNMSFTEALESQSQINDHLVQEFSKLFSQWGIVVERMELLDLSPKSSISEAMKKQMVAERKRRGDFIQSEGEKAAMNLLAEGKKVESINIGIARQESTRKVSEGTSAASIELAQAESTALEQMTNVLVEEGKENSQTNYMISLKYLDSFDGQLNVQSLYMPYKIDGIQSIVTEYTSPYHNAPNIISHNNNTNNNNNNNLKKNVLTKRSVDSAPKKEFSELD</sequence>
<dbReference type="GO" id="GO:0007005">
    <property type="term" value="P:mitochondrion organization"/>
    <property type="evidence" value="ECO:0007669"/>
    <property type="project" value="TreeGrafter"/>
</dbReference>
<feature type="domain" description="Band 7" evidence="4">
    <location>
        <begin position="26"/>
        <end position="206"/>
    </location>
</feature>
<accession>A0A8J4PXE0</accession>
<evidence type="ECO:0000313" key="5">
    <source>
        <dbReference type="EMBL" id="KAF2075035.1"/>
    </source>
</evidence>
<evidence type="ECO:0000256" key="2">
    <source>
        <dbReference type="SAM" id="MobiDB-lite"/>
    </source>
</evidence>
<comment type="similarity">
    <text evidence="1">Belongs to the band 7/mec-2 family.</text>
</comment>
<name>A0A8J4PXE0_9MYCE</name>
<feature type="compositionally biased region" description="Low complexity" evidence="2">
    <location>
        <begin position="338"/>
        <end position="348"/>
    </location>
</feature>
<feature type="region of interest" description="Disordered" evidence="2">
    <location>
        <begin position="332"/>
        <end position="371"/>
    </location>
</feature>
<dbReference type="GO" id="GO:0098552">
    <property type="term" value="C:side of membrane"/>
    <property type="evidence" value="ECO:0007669"/>
    <property type="project" value="UniProtKB-ARBA"/>
</dbReference>
<dbReference type="PANTHER" id="PTHR43327">
    <property type="entry name" value="STOMATIN-LIKE PROTEIN 2, MITOCHONDRIAL"/>
    <property type="match status" value="1"/>
</dbReference>
<feature type="transmembrane region" description="Helical" evidence="3">
    <location>
        <begin position="6"/>
        <end position="31"/>
    </location>
</feature>
<reference evidence="5" key="1">
    <citation type="submission" date="2020-01" db="EMBL/GenBank/DDBJ databases">
        <title>Development of genomics and gene disruption for Polysphondylium violaceum indicates a role for the polyketide synthase stlB in stalk morphogenesis.</title>
        <authorList>
            <person name="Narita B."/>
            <person name="Kawabe Y."/>
            <person name="Kin K."/>
            <person name="Saito T."/>
            <person name="Gibbs R."/>
            <person name="Kuspa A."/>
            <person name="Muzny D."/>
            <person name="Queller D."/>
            <person name="Richards S."/>
            <person name="Strassman J."/>
            <person name="Sucgang R."/>
            <person name="Worley K."/>
            <person name="Schaap P."/>
        </authorList>
    </citation>
    <scope>NUCLEOTIDE SEQUENCE</scope>
    <source>
        <strain evidence="5">QSvi11</strain>
    </source>
</reference>
<protein>
    <recommendedName>
        <fullName evidence="4">Band 7 domain-containing protein</fullName>
    </recommendedName>
</protein>
<feature type="compositionally biased region" description="Basic and acidic residues" evidence="2">
    <location>
        <begin position="357"/>
        <end position="371"/>
    </location>
</feature>
<comment type="caution">
    <text evidence="5">The sequence shown here is derived from an EMBL/GenBank/DDBJ whole genome shotgun (WGS) entry which is preliminary data.</text>
</comment>
<evidence type="ECO:0000259" key="4">
    <source>
        <dbReference type="SMART" id="SM00244"/>
    </source>
</evidence>
<evidence type="ECO:0000256" key="3">
    <source>
        <dbReference type="SAM" id="Phobius"/>
    </source>
</evidence>
<gene>
    <name evidence="5" type="ORF">CYY_003645</name>
</gene>